<feature type="compositionally biased region" description="Basic and acidic residues" evidence="1">
    <location>
        <begin position="1"/>
        <end position="14"/>
    </location>
</feature>
<accession>A0A7Y4P9W9</accession>
<dbReference type="OrthoDB" id="514320at2"/>
<feature type="region of interest" description="Disordered" evidence="1">
    <location>
        <begin position="1"/>
        <end position="41"/>
    </location>
</feature>
<reference evidence="2 3" key="3">
    <citation type="journal article" date="2020" name="Int. J. Syst. Evol. Microbiol.">
        <title>Corynebacterium silvaticum sp. nov., a unique group of NTTB corynebacteria in wild boar and roe deer.</title>
        <authorList>
            <person name="Dangel A."/>
            <person name="Berger A."/>
            <person name="Rau J."/>
            <person name="Eisenberg T."/>
            <person name="Kampfer P."/>
            <person name="Margos G."/>
            <person name="Contzen M."/>
            <person name="Busse H.J."/>
            <person name="Konrad R."/>
            <person name="Peters M."/>
            <person name="Sting R."/>
            <person name="Sing A."/>
        </authorList>
    </citation>
    <scope>NUCLEOTIDE SEQUENCE [LARGE SCALE GENOMIC DNA]</scope>
    <source>
        <strain evidence="2 3">PO100/5</strain>
    </source>
</reference>
<gene>
    <name evidence="2" type="ORF">CBE74_00495</name>
</gene>
<dbReference type="GeneID" id="75006780"/>
<reference evidence="2 3" key="4">
    <citation type="journal article" date="2020" name="PLoS ONE">
        <title>Taxonomic classification of strain PO100/5 shows a broader geographic distribution and genetic markers of the recently described Corynebacterium silvaticum.</title>
        <authorList>
            <person name="Viana M.V.C."/>
            <person name="Profeta R."/>
            <person name="da Silva A.L."/>
            <person name="Hurtado R."/>
            <person name="Cerqueira J.C."/>
            <person name="Ribeiro B.F.S."/>
            <person name="Almeida M.O."/>
            <person name="Morais-Rodrigues F."/>
            <person name="Soares S.C."/>
            <person name="Oliveira M."/>
            <person name="Tavares L."/>
            <person name="Figueiredo H."/>
            <person name="Wattam A.R."/>
            <person name="Barh D."/>
            <person name="Ghosh P."/>
            <person name="Silva A."/>
            <person name="Azevedo V."/>
        </authorList>
    </citation>
    <scope>NUCLEOTIDE SEQUENCE [LARGE SCALE GENOMIC DNA]</scope>
    <source>
        <strain evidence="2 3">PO100/5</strain>
    </source>
</reference>
<sequence length="78" mass="8704">MAEERNPQGLEEWHPAPNPNGEIIPGQMRSDRKEIPASVDKVEADKAEIREAQLSDSDNPTLNACPGRSVYWPTSFEV</sequence>
<keyword evidence="3" id="KW-1185">Reference proteome</keyword>
<dbReference type="Proteomes" id="UP000195652">
    <property type="component" value="Chromosome"/>
</dbReference>
<dbReference type="KEGG" id="csil:CBE74_00495"/>
<reference evidence="2 3" key="1">
    <citation type="journal article" date="2014" name="BMC Vet. Res.">
        <title>First report of Corynebacterium pseudotuberculosis from caseous lymphadenitis lesions in Black Alentejano pig (Sus scrofa domesticus).</title>
        <authorList>
            <person name="Oliveira M."/>
            <person name="Barroco C."/>
            <person name="Mottola C."/>
            <person name="Santos R."/>
            <person name="Lemsaddek A."/>
            <person name="Tavares L."/>
            <person name="Semedo-Lemsaddek T."/>
        </authorList>
    </citation>
    <scope>NUCLEOTIDE SEQUENCE [LARGE SCALE GENOMIC DNA]</scope>
    <source>
        <strain evidence="2 3">PO100/5</strain>
    </source>
</reference>
<dbReference type="AlphaFoldDB" id="A0A7Y4P9W9"/>
<protein>
    <submittedName>
        <fullName evidence="2">Uncharacterized protein</fullName>
    </submittedName>
</protein>
<evidence type="ECO:0000256" key="1">
    <source>
        <dbReference type="SAM" id="MobiDB-lite"/>
    </source>
</evidence>
<organism evidence="2 3">
    <name type="scientific">Corynebacterium silvaticum</name>
    <dbReference type="NCBI Taxonomy" id="2320431"/>
    <lineage>
        <taxon>Bacteria</taxon>
        <taxon>Bacillati</taxon>
        <taxon>Actinomycetota</taxon>
        <taxon>Actinomycetes</taxon>
        <taxon>Mycobacteriales</taxon>
        <taxon>Corynebacteriaceae</taxon>
        <taxon>Corynebacterium</taxon>
    </lineage>
</organism>
<evidence type="ECO:0000313" key="2">
    <source>
        <dbReference type="EMBL" id="ARU45240.1"/>
    </source>
</evidence>
<proteinExistence type="predicted"/>
<dbReference type="RefSeq" id="WP_087453129.1">
    <property type="nucleotide sequence ID" value="NZ_CP021417.2"/>
</dbReference>
<name>A0A7Y4P9W9_9CORY</name>
<evidence type="ECO:0000313" key="3">
    <source>
        <dbReference type="Proteomes" id="UP000195652"/>
    </source>
</evidence>
<dbReference type="EMBL" id="CP021417">
    <property type="protein sequence ID" value="ARU45240.1"/>
    <property type="molecule type" value="Genomic_DNA"/>
</dbReference>
<feature type="compositionally biased region" description="Basic and acidic residues" evidence="1">
    <location>
        <begin position="29"/>
        <end position="41"/>
    </location>
</feature>
<reference evidence="2 3" key="2">
    <citation type="journal article" date="2020" name="Antonie Van Leeuwenhoek">
        <title>Phylogenomic characterisation of a novel corynebacterial species pathogenic to animals.</title>
        <authorList>
            <person name="Moller J."/>
            <person name="Musella L."/>
            <person name="Melnikov V."/>
            <person name="Geissdorfer W."/>
            <person name="Burkovski A."/>
            <person name="Sangal V."/>
        </authorList>
    </citation>
    <scope>NUCLEOTIDE SEQUENCE [LARGE SCALE GENOMIC DNA]</scope>
    <source>
        <strain evidence="2 3">PO100/5</strain>
    </source>
</reference>